<dbReference type="GO" id="GO:0009307">
    <property type="term" value="P:DNA restriction-modification system"/>
    <property type="evidence" value="ECO:0007669"/>
    <property type="project" value="UniProtKB-KW"/>
</dbReference>
<sequence length="426" mass="50457">MKEIRFIDLFAGIGGFHKALESVAKKKKLDIKCVFVSEIDKESIETYSSNFSIDKEKIINIRDLDDNMSGVPEHDFLFAGFPCQTFSNAGKKKGFLDEIRGTLFFDIVKILKIKKPKYILLENVKHLVNHDNGKTWEIIIKTLKDDLGYIIPKDPLILSPHEFGIPQERQRVFIPGVLREKTSLKDEYISFNFDDLKSNNILNSSNSSEIRKYIFDKFLEEEVESKYFLDKEKDSYLLNVFEAWDDFLKNVEKPEGRTLPVIWADELGKKYHLKSDMPEWKKKYITDMRNIYKMNKDFIDNWLVKYEVEKWKKREKKFEWQAGKEVTDLKHSFIQLRQSGIRCKKPIKFPTLVAMVQIPIIYDDFNNAWRYLTPRETANLQSFPKKYKIHNEIKPENKDFYSYKQFGNSVNVKIVSFIQEHLLNNY</sequence>
<evidence type="ECO:0000313" key="9">
    <source>
        <dbReference type="Proteomes" id="UP000231179"/>
    </source>
</evidence>
<reference evidence="8 9" key="1">
    <citation type="submission" date="2017-11" db="EMBL/GenBank/DDBJ databases">
        <title>Complete genome sequence of Spiroplasma clarkii CN-5 (DSM 19994).</title>
        <authorList>
            <person name="Tsai Y.-M."/>
            <person name="Chang A."/>
            <person name="Lo W.-S."/>
            <person name="Kuo C.-H."/>
        </authorList>
    </citation>
    <scope>NUCLEOTIDE SEQUENCE [LARGE SCALE GENOMIC DNA]</scope>
    <source>
        <strain evidence="8 9">CN-5</strain>
    </source>
</reference>
<dbReference type="NCBIfam" id="TIGR00675">
    <property type="entry name" value="dcm"/>
    <property type="match status" value="1"/>
</dbReference>
<evidence type="ECO:0000256" key="1">
    <source>
        <dbReference type="ARBA" id="ARBA00022603"/>
    </source>
</evidence>
<evidence type="ECO:0000256" key="4">
    <source>
        <dbReference type="ARBA" id="ARBA00022747"/>
    </source>
</evidence>
<evidence type="ECO:0000256" key="7">
    <source>
        <dbReference type="RuleBase" id="RU000417"/>
    </source>
</evidence>
<dbReference type="Pfam" id="PF00145">
    <property type="entry name" value="DNA_methylase"/>
    <property type="match status" value="1"/>
</dbReference>
<dbReference type="Gene3D" id="3.40.50.150">
    <property type="entry name" value="Vaccinia Virus protein VP39"/>
    <property type="match status" value="1"/>
</dbReference>
<dbReference type="Gene3D" id="3.90.120.10">
    <property type="entry name" value="DNA Methylase, subunit A, domain 2"/>
    <property type="match status" value="1"/>
</dbReference>
<dbReference type="PRINTS" id="PR00105">
    <property type="entry name" value="C5METTRFRASE"/>
</dbReference>
<dbReference type="GO" id="GO:0032259">
    <property type="term" value="P:methylation"/>
    <property type="evidence" value="ECO:0007669"/>
    <property type="project" value="UniProtKB-KW"/>
</dbReference>
<keyword evidence="1 5" id="KW-0489">Methyltransferase</keyword>
<evidence type="ECO:0000256" key="6">
    <source>
        <dbReference type="RuleBase" id="RU000416"/>
    </source>
</evidence>
<dbReference type="PANTHER" id="PTHR46098">
    <property type="entry name" value="TRNA (CYTOSINE(38)-C(5))-METHYLTRANSFERASE"/>
    <property type="match status" value="1"/>
</dbReference>
<dbReference type="InterPro" id="IPR001525">
    <property type="entry name" value="C5_MeTfrase"/>
</dbReference>
<evidence type="ECO:0000256" key="2">
    <source>
        <dbReference type="ARBA" id="ARBA00022679"/>
    </source>
</evidence>
<dbReference type="GO" id="GO:0003886">
    <property type="term" value="F:DNA (cytosine-5-)-methyltransferase activity"/>
    <property type="evidence" value="ECO:0007669"/>
    <property type="project" value="UniProtKB-EC"/>
</dbReference>
<keyword evidence="9" id="KW-1185">Reference proteome</keyword>
<dbReference type="EMBL" id="CP024870">
    <property type="protein sequence ID" value="ATX71213.1"/>
    <property type="molecule type" value="Genomic_DNA"/>
</dbReference>
<evidence type="ECO:0000313" key="8">
    <source>
        <dbReference type="EMBL" id="ATX71213.1"/>
    </source>
</evidence>
<dbReference type="PROSITE" id="PS51679">
    <property type="entry name" value="SAM_MT_C5"/>
    <property type="match status" value="1"/>
</dbReference>
<keyword evidence="3 5" id="KW-0949">S-adenosyl-L-methionine</keyword>
<dbReference type="EC" id="2.1.1.37" evidence="7"/>
<proteinExistence type="inferred from homology"/>
<comment type="similarity">
    <text evidence="5 6">Belongs to the class I-like SAM-binding methyltransferase superfamily. C5-methyltransferase family.</text>
</comment>
<dbReference type="InterPro" id="IPR029063">
    <property type="entry name" value="SAM-dependent_MTases_sf"/>
</dbReference>
<dbReference type="REBASE" id="225841">
    <property type="entry name" value="M.SclCN5CORF9070P"/>
</dbReference>
<keyword evidence="2 5" id="KW-0808">Transferase</keyword>
<feature type="active site" evidence="5">
    <location>
        <position position="83"/>
    </location>
</feature>
<dbReference type="InterPro" id="IPR050750">
    <property type="entry name" value="C5-MTase"/>
</dbReference>
<comment type="catalytic activity">
    <reaction evidence="7">
        <text>a 2'-deoxycytidine in DNA + S-adenosyl-L-methionine = a 5-methyl-2'-deoxycytidine in DNA + S-adenosyl-L-homocysteine + H(+)</text>
        <dbReference type="Rhea" id="RHEA:13681"/>
        <dbReference type="Rhea" id="RHEA-COMP:11369"/>
        <dbReference type="Rhea" id="RHEA-COMP:11370"/>
        <dbReference type="ChEBI" id="CHEBI:15378"/>
        <dbReference type="ChEBI" id="CHEBI:57856"/>
        <dbReference type="ChEBI" id="CHEBI:59789"/>
        <dbReference type="ChEBI" id="CHEBI:85452"/>
        <dbReference type="ChEBI" id="CHEBI:85454"/>
        <dbReference type="EC" id="2.1.1.37"/>
    </reaction>
</comment>
<dbReference type="SUPFAM" id="SSF53335">
    <property type="entry name" value="S-adenosyl-L-methionine-dependent methyltransferases"/>
    <property type="match status" value="1"/>
</dbReference>
<dbReference type="InterPro" id="IPR018117">
    <property type="entry name" value="C5_DNA_meth_AS"/>
</dbReference>
<keyword evidence="4" id="KW-0680">Restriction system</keyword>
<gene>
    <name evidence="8" type="primary">dcm</name>
    <name evidence="8" type="ORF">SCLAR_v1c09070</name>
</gene>
<dbReference type="PANTHER" id="PTHR46098:SF1">
    <property type="entry name" value="TRNA (CYTOSINE(38)-C(5))-METHYLTRANSFERASE"/>
    <property type="match status" value="1"/>
</dbReference>
<dbReference type="AlphaFoldDB" id="A0A2K8KHP5"/>
<name>A0A2K8KHP5_9MOLU</name>
<dbReference type="PROSITE" id="PS00094">
    <property type="entry name" value="C5_MTASE_1"/>
    <property type="match status" value="1"/>
</dbReference>
<protein>
    <recommendedName>
        <fullName evidence="7">Cytosine-specific methyltransferase</fullName>
        <ecNumber evidence="7">2.1.1.37</ecNumber>
    </recommendedName>
</protein>
<accession>A0A2K8KHP5</accession>
<evidence type="ECO:0000256" key="5">
    <source>
        <dbReference type="PROSITE-ProRule" id="PRU01016"/>
    </source>
</evidence>
<organism evidence="8 9">
    <name type="scientific">Spiroplasma clarkii</name>
    <dbReference type="NCBI Taxonomy" id="2139"/>
    <lineage>
        <taxon>Bacteria</taxon>
        <taxon>Bacillati</taxon>
        <taxon>Mycoplasmatota</taxon>
        <taxon>Mollicutes</taxon>
        <taxon>Entomoplasmatales</taxon>
        <taxon>Spiroplasmataceae</taxon>
        <taxon>Spiroplasma</taxon>
    </lineage>
</organism>
<evidence type="ECO:0000256" key="3">
    <source>
        <dbReference type="ARBA" id="ARBA00022691"/>
    </source>
</evidence>
<dbReference type="RefSeq" id="WP_157795151.1">
    <property type="nucleotide sequence ID" value="NZ_CP024870.1"/>
</dbReference>
<dbReference type="Proteomes" id="UP000231179">
    <property type="component" value="Chromosome"/>
</dbReference>